<dbReference type="OrthoDB" id="2390403at2"/>
<feature type="compositionally biased region" description="Polar residues" evidence="1">
    <location>
        <begin position="69"/>
        <end position="79"/>
    </location>
</feature>
<proteinExistence type="predicted"/>
<evidence type="ECO:0000256" key="1">
    <source>
        <dbReference type="SAM" id="MobiDB-lite"/>
    </source>
</evidence>
<keyword evidence="3" id="KW-1185">Reference proteome</keyword>
<name>A0A285UL09_9STAP</name>
<dbReference type="EMBL" id="OBQF01000002">
    <property type="protein sequence ID" value="SOC41296.1"/>
    <property type="molecule type" value="Genomic_DNA"/>
</dbReference>
<dbReference type="AlphaFoldDB" id="A0A285UL09"/>
<dbReference type="Proteomes" id="UP000219412">
    <property type="component" value="Unassembled WGS sequence"/>
</dbReference>
<feature type="region of interest" description="Disordered" evidence="1">
    <location>
        <begin position="1"/>
        <end position="79"/>
    </location>
</feature>
<gene>
    <name evidence="2" type="ORF">SAMN05878391_1316</name>
</gene>
<accession>A0A285UL09</accession>
<protein>
    <submittedName>
        <fullName evidence="2">Uncharacterized protein</fullName>
    </submittedName>
</protein>
<feature type="compositionally biased region" description="Basic and acidic residues" evidence="1">
    <location>
        <begin position="41"/>
        <end position="56"/>
    </location>
</feature>
<dbReference type="RefSeq" id="WP_097040312.1">
    <property type="nucleotide sequence ID" value="NZ_OBQF01000002.1"/>
</dbReference>
<organism evidence="2 3">
    <name type="scientific">Salinicoccus kekensis</name>
    <dbReference type="NCBI Taxonomy" id="714307"/>
    <lineage>
        <taxon>Bacteria</taxon>
        <taxon>Bacillati</taxon>
        <taxon>Bacillota</taxon>
        <taxon>Bacilli</taxon>
        <taxon>Bacillales</taxon>
        <taxon>Staphylococcaceae</taxon>
        <taxon>Salinicoccus</taxon>
    </lineage>
</organism>
<evidence type="ECO:0000313" key="2">
    <source>
        <dbReference type="EMBL" id="SOC41296.1"/>
    </source>
</evidence>
<evidence type="ECO:0000313" key="3">
    <source>
        <dbReference type="Proteomes" id="UP000219412"/>
    </source>
</evidence>
<feature type="compositionally biased region" description="Basic and acidic residues" evidence="1">
    <location>
        <begin position="1"/>
        <end position="34"/>
    </location>
</feature>
<sequence length="79" mass="9301">MTEEHKDQAEKMREEARKQAEEGQEQKAQMKEKAQPGQGNFKDDDTKAWAKQDETQGSRNAQEEEIQQEKGNNQFNQYR</sequence>
<reference evidence="3" key="1">
    <citation type="submission" date="2017-08" db="EMBL/GenBank/DDBJ databases">
        <authorList>
            <person name="Varghese N."/>
            <person name="Submissions S."/>
        </authorList>
    </citation>
    <scope>NUCLEOTIDE SEQUENCE [LARGE SCALE GENOMIC DNA]</scope>
    <source>
        <strain evidence="3">DSM 23173</strain>
    </source>
</reference>